<comment type="caution">
    <text evidence="1">The sequence shown here is derived from an EMBL/GenBank/DDBJ whole genome shotgun (WGS) entry which is preliminary data.</text>
</comment>
<gene>
    <name evidence="1" type="ORF">A2U01_0040880</name>
</gene>
<keyword evidence="2" id="KW-1185">Reference proteome</keyword>
<organism evidence="1 2">
    <name type="scientific">Trifolium medium</name>
    <dbReference type="NCBI Taxonomy" id="97028"/>
    <lineage>
        <taxon>Eukaryota</taxon>
        <taxon>Viridiplantae</taxon>
        <taxon>Streptophyta</taxon>
        <taxon>Embryophyta</taxon>
        <taxon>Tracheophyta</taxon>
        <taxon>Spermatophyta</taxon>
        <taxon>Magnoliopsida</taxon>
        <taxon>eudicotyledons</taxon>
        <taxon>Gunneridae</taxon>
        <taxon>Pentapetalae</taxon>
        <taxon>rosids</taxon>
        <taxon>fabids</taxon>
        <taxon>Fabales</taxon>
        <taxon>Fabaceae</taxon>
        <taxon>Papilionoideae</taxon>
        <taxon>50 kb inversion clade</taxon>
        <taxon>NPAAA clade</taxon>
        <taxon>Hologalegina</taxon>
        <taxon>IRL clade</taxon>
        <taxon>Trifolieae</taxon>
        <taxon>Trifolium</taxon>
    </lineage>
</organism>
<dbReference type="AlphaFoldDB" id="A0A392Q7M0"/>
<protein>
    <submittedName>
        <fullName evidence="1">Uncharacterized protein</fullName>
    </submittedName>
</protein>
<evidence type="ECO:0000313" key="1">
    <source>
        <dbReference type="EMBL" id="MCI19720.1"/>
    </source>
</evidence>
<evidence type="ECO:0000313" key="2">
    <source>
        <dbReference type="Proteomes" id="UP000265520"/>
    </source>
</evidence>
<reference evidence="1 2" key="1">
    <citation type="journal article" date="2018" name="Front. Plant Sci.">
        <title>Red Clover (Trifolium pratense) and Zigzag Clover (T. medium) - A Picture of Genomic Similarities and Differences.</title>
        <authorList>
            <person name="Dluhosova J."/>
            <person name="Istvanek J."/>
            <person name="Nedelnik J."/>
            <person name="Repkova J."/>
        </authorList>
    </citation>
    <scope>NUCLEOTIDE SEQUENCE [LARGE SCALE GENOMIC DNA]</scope>
    <source>
        <strain evidence="2">cv. 10/8</strain>
        <tissue evidence="1">Leaf</tissue>
    </source>
</reference>
<dbReference type="Proteomes" id="UP000265520">
    <property type="component" value="Unassembled WGS sequence"/>
</dbReference>
<name>A0A392Q7M0_9FABA</name>
<dbReference type="EMBL" id="LXQA010116238">
    <property type="protein sequence ID" value="MCI19720.1"/>
    <property type="molecule type" value="Genomic_DNA"/>
</dbReference>
<proteinExistence type="predicted"/>
<sequence>DACYRKGVGDGEENCLEVRVQQRNSSKTWEEGLPFGLKGKSNISLTGECKPLFLGLEQEDGLSLRLNLEKTWNQRAPRLECCRALPFSFRRNITRKVKSEDEDNIKNTFLDGRSHLTLGIWDGRRRTHHVYWVEFTKLRRDKGNIQERWGEE</sequence>
<accession>A0A392Q7M0</accession>
<feature type="non-terminal residue" evidence="1">
    <location>
        <position position="1"/>
    </location>
</feature>